<organism evidence="5 6">
    <name type="scientific">Agromyces albus</name>
    <dbReference type="NCBI Taxonomy" id="205332"/>
    <lineage>
        <taxon>Bacteria</taxon>
        <taxon>Bacillati</taxon>
        <taxon>Actinomycetota</taxon>
        <taxon>Actinomycetes</taxon>
        <taxon>Micrococcales</taxon>
        <taxon>Microbacteriaceae</taxon>
        <taxon>Agromyces</taxon>
    </lineage>
</organism>
<dbReference type="InterPro" id="IPR029510">
    <property type="entry name" value="Ald_DH_CS_GLU"/>
</dbReference>
<dbReference type="GO" id="GO:0016620">
    <property type="term" value="F:oxidoreductase activity, acting on the aldehyde or oxo group of donors, NAD or NADP as acceptor"/>
    <property type="evidence" value="ECO:0007669"/>
    <property type="project" value="InterPro"/>
</dbReference>
<dbReference type="EMBL" id="SDPN01000038">
    <property type="protein sequence ID" value="RXZ67841.1"/>
    <property type="molecule type" value="Genomic_DNA"/>
</dbReference>
<dbReference type="InterPro" id="IPR016161">
    <property type="entry name" value="Ald_DH/histidinol_DH"/>
</dbReference>
<proteinExistence type="inferred from homology"/>
<protein>
    <submittedName>
        <fullName evidence="5">Aldehyde dehydrogenase family protein</fullName>
    </submittedName>
</protein>
<dbReference type="RefSeq" id="WP_129521925.1">
    <property type="nucleotide sequence ID" value="NZ_SDPN01000038.1"/>
</dbReference>
<keyword evidence="1 3" id="KW-0560">Oxidoreductase</keyword>
<dbReference type="Proteomes" id="UP000293865">
    <property type="component" value="Unassembled WGS sequence"/>
</dbReference>
<dbReference type="InterPro" id="IPR016162">
    <property type="entry name" value="Ald_DH_N"/>
</dbReference>
<comment type="similarity">
    <text evidence="3">Belongs to the aldehyde dehydrogenase family.</text>
</comment>
<sequence>MRAMTASPELFASLTDDVVASGSDTVPVATPSTGETLHELPRSSAGDVHDAVARARLAQLAWARAGFAERRRVLLRAHDLVLERRELLLDLIQLESGKTRGQAFEEVFGAASLTRYNALAARRVLRGRRRRSGVPVVLTTRVRYRPRGVAGVITPWNYALSLAAMDVVPALAAGCAVVQKADDQGALSILALRRAFIDAGVPEALWAVVTGEGSEVGEALTDVADYICFTGSTATGRRIGEKAGRRLVGASLELGGKNPLIVLDDVDPEQAATDAAYACFAAMGQLCVSIERIYVHRAVARAFTRALIDRLEQAKLGSSLDYGSDFGSLASAAQLARVEAHLGDALALGATVLTGGRPRTDVGPWFFQPTVLIGVTPSMHVYAEETFGAIASLYIVDSEEEAILAANASEYGLNAAVFTGSTRRGQRVANALEAGNVNINEGYRGSYSSFAAPMGGMKQSGVGRRNGPEGLLRFVEPVTISAMTGVLQLPRTGREFGALEQPLLLLAWVLRGIRRR</sequence>
<dbReference type="Gene3D" id="3.40.309.10">
    <property type="entry name" value="Aldehyde Dehydrogenase, Chain A, domain 2"/>
    <property type="match status" value="1"/>
</dbReference>
<dbReference type="AlphaFoldDB" id="A0A4Q2KWG6"/>
<feature type="active site" evidence="2">
    <location>
        <position position="253"/>
    </location>
</feature>
<feature type="domain" description="Aldehyde dehydrogenase" evidence="4">
    <location>
        <begin position="20"/>
        <end position="478"/>
    </location>
</feature>
<dbReference type="PANTHER" id="PTHR43353">
    <property type="entry name" value="SUCCINATE-SEMIALDEHYDE DEHYDROGENASE, MITOCHONDRIAL"/>
    <property type="match status" value="1"/>
</dbReference>
<evidence type="ECO:0000313" key="6">
    <source>
        <dbReference type="Proteomes" id="UP000293865"/>
    </source>
</evidence>
<dbReference type="OrthoDB" id="6882680at2"/>
<dbReference type="PANTHER" id="PTHR43353:SF5">
    <property type="entry name" value="SUCCINATE-SEMIALDEHYDE DEHYDROGENASE, MITOCHONDRIAL"/>
    <property type="match status" value="1"/>
</dbReference>
<dbReference type="InterPro" id="IPR050740">
    <property type="entry name" value="Aldehyde_DH_Superfamily"/>
</dbReference>
<dbReference type="NCBIfam" id="NF006916">
    <property type="entry name" value="PRK09407.1"/>
    <property type="match status" value="1"/>
</dbReference>
<evidence type="ECO:0000256" key="3">
    <source>
        <dbReference type="RuleBase" id="RU003345"/>
    </source>
</evidence>
<dbReference type="SUPFAM" id="SSF53720">
    <property type="entry name" value="ALDH-like"/>
    <property type="match status" value="1"/>
</dbReference>
<name>A0A4Q2KWG6_9MICO</name>
<reference evidence="5 6" key="1">
    <citation type="submission" date="2019-01" db="EMBL/GenBank/DDBJ databases">
        <title>Agromyces.</title>
        <authorList>
            <person name="Li J."/>
        </authorList>
    </citation>
    <scope>NUCLEOTIDE SEQUENCE [LARGE SCALE GENOMIC DNA]</scope>
    <source>
        <strain evidence="5 6">DSM 15934</strain>
    </source>
</reference>
<comment type="caution">
    <text evidence="5">The sequence shown here is derived from an EMBL/GenBank/DDBJ whole genome shotgun (WGS) entry which is preliminary data.</text>
</comment>
<dbReference type="InterPro" id="IPR015590">
    <property type="entry name" value="Aldehyde_DH_dom"/>
</dbReference>
<dbReference type="PROSITE" id="PS00687">
    <property type="entry name" value="ALDEHYDE_DEHYDR_GLU"/>
    <property type="match status" value="1"/>
</dbReference>
<gene>
    <name evidence="5" type="ORF">ESP51_16150</name>
</gene>
<evidence type="ECO:0000259" key="4">
    <source>
        <dbReference type="Pfam" id="PF00171"/>
    </source>
</evidence>
<dbReference type="Gene3D" id="3.40.605.10">
    <property type="entry name" value="Aldehyde Dehydrogenase, Chain A, domain 1"/>
    <property type="match status" value="1"/>
</dbReference>
<evidence type="ECO:0000313" key="5">
    <source>
        <dbReference type="EMBL" id="RXZ67841.1"/>
    </source>
</evidence>
<dbReference type="InterPro" id="IPR016163">
    <property type="entry name" value="Ald_DH_C"/>
</dbReference>
<evidence type="ECO:0000256" key="2">
    <source>
        <dbReference type="PROSITE-ProRule" id="PRU10007"/>
    </source>
</evidence>
<accession>A0A4Q2KWG6</accession>
<keyword evidence="6" id="KW-1185">Reference proteome</keyword>
<evidence type="ECO:0000256" key="1">
    <source>
        <dbReference type="ARBA" id="ARBA00023002"/>
    </source>
</evidence>
<dbReference type="Pfam" id="PF00171">
    <property type="entry name" value="Aldedh"/>
    <property type="match status" value="1"/>
</dbReference>